<dbReference type="AlphaFoldDB" id="A0A0N9IBK3"/>
<comment type="similarity">
    <text evidence="1">Belongs to the LysR transcriptional regulatory family.</text>
</comment>
<evidence type="ECO:0000313" key="7">
    <source>
        <dbReference type="Proteomes" id="UP000063699"/>
    </source>
</evidence>
<gene>
    <name evidence="6" type="ORF">AOZ06_39070</name>
</gene>
<dbReference type="InterPro" id="IPR005119">
    <property type="entry name" value="LysR_subst-bd"/>
</dbReference>
<sequence length="303" mass="33476">MSRLPVQGIECVLVLAEELHFGRTADRLGLSQSRVSQLIASLERRVGTKLVERTSRRVALTRFGAEFLAELRPAYAHLVGVVTQASERARRGSLREVRIGFQGSVYEEVTVALRRFRQHHDVSVLVTEIPLGSPFSGILDDVVDCAVVQLPARDERLTVGFRFPPQDQFLAVGATHPFSRCDQVDVEDLVVVDLVTPAGDAPSYWVDAQVPRSTPSGTALRSTTGVTTMEEGLVLVANSDHGMLVCRPFVDRSNRRDVHYIPVRGLHGTSQLGLVWRTDRTTPQLLSLARLLHEEFAAVPTLL</sequence>
<dbReference type="Pfam" id="PF03466">
    <property type="entry name" value="LysR_substrate"/>
    <property type="match status" value="1"/>
</dbReference>
<dbReference type="EMBL" id="CP012752">
    <property type="protein sequence ID" value="ALG12077.1"/>
    <property type="molecule type" value="Genomic_DNA"/>
</dbReference>
<protein>
    <submittedName>
        <fullName evidence="6">LysR family transcriptional regulator</fullName>
    </submittedName>
</protein>
<accession>A0A0N9IBK3</accession>
<dbReference type="SUPFAM" id="SSF46785">
    <property type="entry name" value="Winged helix' DNA-binding domain"/>
    <property type="match status" value="1"/>
</dbReference>
<dbReference type="PANTHER" id="PTHR30346">
    <property type="entry name" value="TRANSCRIPTIONAL DUAL REGULATOR HCAR-RELATED"/>
    <property type="match status" value="1"/>
</dbReference>
<evidence type="ECO:0000256" key="4">
    <source>
        <dbReference type="ARBA" id="ARBA00023163"/>
    </source>
</evidence>
<evidence type="ECO:0000259" key="5">
    <source>
        <dbReference type="PROSITE" id="PS50931"/>
    </source>
</evidence>
<dbReference type="PRINTS" id="PR00039">
    <property type="entry name" value="HTHLYSR"/>
</dbReference>
<keyword evidence="7" id="KW-1185">Reference proteome</keyword>
<dbReference type="GO" id="GO:0003700">
    <property type="term" value="F:DNA-binding transcription factor activity"/>
    <property type="evidence" value="ECO:0007669"/>
    <property type="project" value="InterPro"/>
</dbReference>
<dbReference type="InterPro" id="IPR000847">
    <property type="entry name" value="LysR_HTH_N"/>
</dbReference>
<evidence type="ECO:0000256" key="3">
    <source>
        <dbReference type="ARBA" id="ARBA00023125"/>
    </source>
</evidence>
<dbReference type="Gene3D" id="1.10.10.10">
    <property type="entry name" value="Winged helix-like DNA-binding domain superfamily/Winged helix DNA-binding domain"/>
    <property type="match status" value="1"/>
</dbReference>
<dbReference type="Proteomes" id="UP000063699">
    <property type="component" value="Chromosome"/>
</dbReference>
<dbReference type="Gene3D" id="3.40.190.10">
    <property type="entry name" value="Periplasmic binding protein-like II"/>
    <property type="match status" value="2"/>
</dbReference>
<dbReference type="SUPFAM" id="SSF53850">
    <property type="entry name" value="Periplasmic binding protein-like II"/>
    <property type="match status" value="1"/>
</dbReference>
<keyword evidence="4" id="KW-0804">Transcription</keyword>
<dbReference type="GO" id="GO:0003677">
    <property type="term" value="F:DNA binding"/>
    <property type="evidence" value="ECO:0007669"/>
    <property type="project" value="UniProtKB-KW"/>
</dbReference>
<dbReference type="GO" id="GO:0032993">
    <property type="term" value="C:protein-DNA complex"/>
    <property type="evidence" value="ECO:0007669"/>
    <property type="project" value="TreeGrafter"/>
</dbReference>
<organism evidence="6 7">
    <name type="scientific">Kibdelosporangium phytohabitans</name>
    <dbReference type="NCBI Taxonomy" id="860235"/>
    <lineage>
        <taxon>Bacteria</taxon>
        <taxon>Bacillati</taxon>
        <taxon>Actinomycetota</taxon>
        <taxon>Actinomycetes</taxon>
        <taxon>Pseudonocardiales</taxon>
        <taxon>Pseudonocardiaceae</taxon>
        <taxon>Kibdelosporangium</taxon>
    </lineage>
</organism>
<keyword evidence="3" id="KW-0238">DNA-binding</keyword>
<evidence type="ECO:0000313" key="6">
    <source>
        <dbReference type="EMBL" id="ALG12077.1"/>
    </source>
</evidence>
<dbReference type="InterPro" id="IPR036388">
    <property type="entry name" value="WH-like_DNA-bd_sf"/>
</dbReference>
<reference evidence="6 7" key="1">
    <citation type="submission" date="2015-07" db="EMBL/GenBank/DDBJ databases">
        <title>Genome sequencing of Kibdelosporangium phytohabitans.</title>
        <authorList>
            <person name="Qin S."/>
            <person name="Xing K."/>
        </authorList>
    </citation>
    <scope>NUCLEOTIDE SEQUENCE [LARGE SCALE GENOMIC DNA]</scope>
    <source>
        <strain evidence="6 7">KLBMP1111</strain>
    </source>
</reference>
<dbReference type="PANTHER" id="PTHR30346:SF0">
    <property type="entry name" value="HCA OPERON TRANSCRIPTIONAL ACTIVATOR HCAR"/>
    <property type="match status" value="1"/>
</dbReference>
<dbReference type="OrthoDB" id="79118at2"/>
<evidence type="ECO:0000256" key="2">
    <source>
        <dbReference type="ARBA" id="ARBA00023015"/>
    </source>
</evidence>
<dbReference type="Pfam" id="PF00126">
    <property type="entry name" value="HTH_1"/>
    <property type="match status" value="1"/>
</dbReference>
<proteinExistence type="inferred from homology"/>
<feature type="domain" description="HTH lysR-type" evidence="5">
    <location>
        <begin position="4"/>
        <end position="61"/>
    </location>
</feature>
<dbReference type="RefSeq" id="WP_054293973.1">
    <property type="nucleotide sequence ID" value="NZ_CP012752.1"/>
</dbReference>
<evidence type="ECO:0000256" key="1">
    <source>
        <dbReference type="ARBA" id="ARBA00009437"/>
    </source>
</evidence>
<dbReference type="InterPro" id="IPR036390">
    <property type="entry name" value="WH_DNA-bd_sf"/>
</dbReference>
<name>A0A0N9IBK3_9PSEU</name>
<dbReference type="PROSITE" id="PS50931">
    <property type="entry name" value="HTH_LYSR"/>
    <property type="match status" value="1"/>
</dbReference>
<dbReference type="KEGG" id="kphy:AOZ06_39070"/>
<dbReference type="STRING" id="860235.AOZ06_39070"/>
<keyword evidence="2" id="KW-0805">Transcription regulation</keyword>